<evidence type="ECO:0000256" key="1">
    <source>
        <dbReference type="SAM" id="MobiDB-lite"/>
    </source>
</evidence>
<dbReference type="Proteomes" id="UP000324222">
    <property type="component" value="Unassembled WGS sequence"/>
</dbReference>
<feature type="region of interest" description="Disordered" evidence="1">
    <location>
        <begin position="113"/>
        <end position="132"/>
    </location>
</feature>
<proteinExistence type="predicted"/>
<evidence type="ECO:0000313" key="3">
    <source>
        <dbReference type="Proteomes" id="UP000324222"/>
    </source>
</evidence>
<name>A0A5B7F4M2_PORTR</name>
<comment type="caution">
    <text evidence="2">The sequence shown here is derived from an EMBL/GenBank/DDBJ whole genome shotgun (WGS) entry which is preliminary data.</text>
</comment>
<protein>
    <submittedName>
        <fullName evidence="2">Uncharacterized protein</fullName>
    </submittedName>
</protein>
<keyword evidence="3" id="KW-1185">Reference proteome</keyword>
<evidence type="ECO:0000313" key="2">
    <source>
        <dbReference type="EMBL" id="MPC41492.1"/>
    </source>
</evidence>
<gene>
    <name evidence="2" type="ORF">E2C01_035085</name>
</gene>
<sequence>MPADQVTRALQCGVPGGATHQQQMWCHYHTRSLRTTALRRVLSPGNATLPISFVQNITVPPTRPRERDEEIKLEKMLISKSICLPHERALDEIHTFQSSLTQTQRSNYMGHLLESDDVTTAPLDTPGEERKR</sequence>
<accession>A0A5B7F4M2</accession>
<dbReference type="AlphaFoldDB" id="A0A5B7F4M2"/>
<dbReference type="EMBL" id="VSRR010005078">
    <property type="protein sequence ID" value="MPC41492.1"/>
    <property type="molecule type" value="Genomic_DNA"/>
</dbReference>
<organism evidence="2 3">
    <name type="scientific">Portunus trituberculatus</name>
    <name type="common">Swimming crab</name>
    <name type="synonym">Neptunus trituberculatus</name>
    <dbReference type="NCBI Taxonomy" id="210409"/>
    <lineage>
        <taxon>Eukaryota</taxon>
        <taxon>Metazoa</taxon>
        <taxon>Ecdysozoa</taxon>
        <taxon>Arthropoda</taxon>
        <taxon>Crustacea</taxon>
        <taxon>Multicrustacea</taxon>
        <taxon>Malacostraca</taxon>
        <taxon>Eumalacostraca</taxon>
        <taxon>Eucarida</taxon>
        <taxon>Decapoda</taxon>
        <taxon>Pleocyemata</taxon>
        <taxon>Brachyura</taxon>
        <taxon>Eubrachyura</taxon>
        <taxon>Portunoidea</taxon>
        <taxon>Portunidae</taxon>
        <taxon>Portuninae</taxon>
        <taxon>Portunus</taxon>
    </lineage>
</organism>
<reference evidence="2 3" key="1">
    <citation type="submission" date="2019-05" db="EMBL/GenBank/DDBJ databases">
        <title>Another draft genome of Portunus trituberculatus and its Hox gene families provides insights of decapod evolution.</title>
        <authorList>
            <person name="Jeong J.-H."/>
            <person name="Song I."/>
            <person name="Kim S."/>
            <person name="Choi T."/>
            <person name="Kim D."/>
            <person name="Ryu S."/>
            <person name="Kim W."/>
        </authorList>
    </citation>
    <scope>NUCLEOTIDE SEQUENCE [LARGE SCALE GENOMIC DNA]</scope>
    <source>
        <tissue evidence="2">Muscle</tissue>
    </source>
</reference>